<proteinExistence type="predicted"/>
<dbReference type="HOGENOM" id="CLU_3241525_0_0_6"/>
<sequence>MNYCQSTNTSTFQPHLRLSLPLKALEAADLQQLAELLNELELV</sequence>
<gene>
    <name evidence="1" type="ordered locus">XBJ1_2333</name>
</gene>
<name>D3V1B5_XENBS</name>
<reference evidence="1" key="1">
    <citation type="journal article" date="2011" name="PLoS ONE">
        <title>The entomopathogenic bacterial endosymbionts xenorhabdus and photorhabdus: convergent lifestyles from divergent genomes.</title>
        <authorList>
            <person name="Chaston J.M."/>
            <person name="Suen G."/>
            <person name="Tucker S.L."/>
            <person name="Andersen A.W."/>
            <person name="Bhasin A."/>
            <person name="Bode E."/>
            <person name="Bode H.B."/>
            <person name="Brachmann A.O."/>
            <person name="Cowles C.E."/>
            <person name="Cowles K.N."/>
            <person name="Darby C."/>
            <person name="de Leon L."/>
            <person name="Drace K."/>
            <person name="Du Z."/>
            <person name="Givaudan A."/>
            <person name="Herbert Tran E.E."/>
            <person name="Jewell K.A."/>
            <person name="Knack J.J."/>
            <person name="Krasomil-Osterfeld K.C."/>
            <person name="Kukor R."/>
            <person name="Lanois A."/>
            <person name="Latreille P."/>
            <person name="Leimgruber N.K."/>
            <person name="Lipke C.M."/>
            <person name="Liu R."/>
            <person name="Lu X."/>
            <person name="Martens E.C."/>
            <person name="Marri P.R."/>
            <person name="Medigue C."/>
            <person name="Menard M.L."/>
            <person name="Miller N.M."/>
            <person name="Morales-Soto N."/>
            <person name="Norton S."/>
            <person name="Ogier J.C."/>
            <person name="Orchard S.S."/>
            <person name="Park D."/>
            <person name="Park Y."/>
            <person name="Qurollo B.A."/>
            <person name="Sugar D.R."/>
            <person name="Richards G.R."/>
            <person name="Rouy Z."/>
            <person name="Slominski B."/>
            <person name="Slominski K."/>
            <person name="Snyder H."/>
            <person name="Tjaden B.C."/>
            <person name="van der Hoeven R."/>
            <person name="Welch R.D."/>
            <person name="Wheeler C."/>
            <person name="Xiang B."/>
            <person name="Barbazuk B."/>
            <person name="Gaudriault S."/>
            <person name="Goodner B."/>
            <person name="Slater S.C."/>
            <person name="Forst S."/>
            <person name="Goldman B.S."/>
            <person name="Goodrich-Blair H."/>
        </authorList>
    </citation>
    <scope>NUCLEOTIDE SEQUENCE [LARGE SCALE GENOMIC DNA]</scope>
    <source>
        <strain evidence="1">SS-2004</strain>
    </source>
</reference>
<protein>
    <submittedName>
        <fullName evidence="1">Uncharacterized protein</fullName>
    </submittedName>
</protein>
<dbReference type="EMBL" id="FN667741">
    <property type="protein sequence ID" value="CBJ81459.1"/>
    <property type="molecule type" value="Genomic_DNA"/>
</dbReference>
<dbReference type="AlphaFoldDB" id="D3V1B5"/>
<evidence type="ECO:0000313" key="1">
    <source>
        <dbReference type="EMBL" id="CBJ81459.1"/>
    </source>
</evidence>
<dbReference type="Proteomes" id="UP000002045">
    <property type="component" value="Chromosome"/>
</dbReference>
<evidence type="ECO:0000313" key="2">
    <source>
        <dbReference type="Proteomes" id="UP000002045"/>
    </source>
</evidence>
<organism evidence="1 2">
    <name type="scientific">Xenorhabdus bovienii (strain SS-2004)</name>
    <name type="common">Xenorhabdus nematophila subsp. bovienii</name>
    <dbReference type="NCBI Taxonomy" id="406818"/>
    <lineage>
        <taxon>Bacteria</taxon>
        <taxon>Pseudomonadati</taxon>
        <taxon>Pseudomonadota</taxon>
        <taxon>Gammaproteobacteria</taxon>
        <taxon>Enterobacterales</taxon>
        <taxon>Morganellaceae</taxon>
        <taxon>Xenorhabdus</taxon>
    </lineage>
</organism>
<accession>D3V1B5</accession>
<dbReference type="KEGG" id="xbo:XBJ1_2333"/>